<dbReference type="AlphaFoldDB" id="A0A7J6MJP8"/>
<dbReference type="EMBL" id="JAAPAO010000130">
    <property type="protein sequence ID" value="KAF4671715.1"/>
    <property type="molecule type" value="Genomic_DNA"/>
</dbReference>
<feature type="compositionally biased region" description="Polar residues" evidence="1">
    <location>
        <begin position="11"/>
        <end position="24"/>
    </location>
</feature>
<dbReference type="InterPro" id="IPR005062">
    <property type="entry name" value="SAC3/GANP/THP3_conserved"/>
</dbReference>
<feature type="region of interest" description="Disordered" evidence="1">
    <location>
        <begin position="1"/>
        <end position="61"/>
    </location>
</feature>
<dbReference type="Pfam" id="PF03399">
    <property type="entry name" value="SAC3_GANP"/>
    <property type="match status" value="1"/>
</dbReference>
<sequence>MPRRKFGQKVTVYSSGTGGTSQRSCIDADERKQRAARAARFRDTGASADTPRTKADSDEIPTPERYVQGTCTVLEKDYFRLTGPARPAAVRPPSVLAAAFDRLRELYPLRGWEYISGQLRAIRQDMKVQGLDGSELSLNVYTVNARWSLESQDLVQFIQCMTAVTRQIHSGSGALPRDVQAEFLAYEVVYIALQDFYADQLRFLRRLRDLPVGIKSHPYLRCGLRIRSWMASGNYYRVLRAYTALRSRPKRLANSVPSHLLPLIELFLEDLRLRLLRSLTKAYVQLGISLIVKWLGFATVDECKTFLLDHEVPIEEDSLVCKSCLPVLERRVQMIERRRLG</sequence>
<feature type="domain" description="PCI" evidence="2">
    <location>
        <begin position="156"/>
        <end position="341"/>
    </location>
</feature>
<keyword evidence="3" id="KW-0675">Receptor</keyword>
<keyword evidence="4" id="KW-1185">Reference proteome</keyword>
<dbReference type="OrthoDB" id="199574at2759"/>
<reference evidence="3 4" key="1">
    <citation type="submission" date="2020-04" db="EMBL/GenBank/DDBJ databases">
        <title>Perkinsus chesapeaki whole genome sequence.</title>
        <authorList>
            <person name="Bogema D.R."/>
        </authorList>
    </citation>
    <scope>NUCLEOTIDE SEQUENCE [LARGE SCALE GENOMIC DNA]</scope>
    <source>
        <strain evidence="3">ATCC PRA-425</strain>
    </source>
</reference>
<dbReference type="Proteomes" id="UP000591131">
    <property type="component" value="Unassembled WGS sequence"/>
</dbReference>
<evidence type="ECO:0000313" key="3">
    <source>
        <dbReference type="EMBL" id="KAF4671715.1"/>
    </source>
</evidence>
<dbReference type="InterPro" id="IPR045107">
    <property type="entry name" value="SAC3/GANP/THP3"/>
</dbReference>
<dbReference type="Gene3D" id="1.25.40.990">
    <property type="match status" value="1"/>
</dbReference>
<dbReference type="GO" id="GO:0005634">
    <property type="term" value="C:nucleus"/>
    <property type="evidence" value="ECO:0007669"/>
    <property type="project" value="TreeGrafter"/>
</dbReference>
<comment type="caution">
    <text evidence="3">The sequence shown here is derived from an EMBL/GenBank/DDBJ whole genome shotgun (WGS) entry which is preliminary data.</text>
</comment>
<proteinExistence type="predicted"/>
<evidence type="ECO:0000259" key="2">
    <source>
        <dbReference type="PROSITE" id="PS50250"/>
    </source>
</evidence>
<dbReference type="InterPro" id="IPR000717">
    <property type="entry name" value="PCI_dom"/>
</dbReference>
<name>A0A7J6MJP8_PERCH</name>
<gene>
    <name evidence="3" type="primary">LENG8_1</name>
    <name evidence="3" type="ORF">FOL47_001322</name>
</gene>
<dbReference type="PANTHER" id="PTHR12436:SF4">
    <property type="entry name" value="LEUKOCYTE RECEPTOR CLUSTER MEMBER 8"/>
    <property type="match status" value="1"/>
</dbReference>
<evidence type="ECO:0000313" key="4">
    <source>
        <dbReference type="Proteomes" id="UP000591131"/>
    </source>
</evidence>
<accession>A0A7J6MJP8</accession>
<protein>
    <submittedName>
        <fullName evidence="3">Leukocyte receptor cluster (LRC) member 8</fullName>
    </submittedName>
</protein>
<evidence type="ECO:0000256" key="1">
    <source>
        <dbReference type="SAM" id="MobiDB-lite"/>
    </source>
</evidence>
<dbReference type="PANTHER" id="PTHR12436">
    <property type="entry name" value="80 KDA MCM3-ASSOCIATED PROTEIN"/>
    <property type="match status" value="1"/>
</dbReference>
<organism evidence="3 4">
    <name type="scientific">Perkinsus chesapeaki</name>
    <name type="common">Clam parasite</name>
    <name type="synonym">Perkinsus andrewsi</name>
    <dbReference type="NCBI Taxonomy" id="330153"/>
    <lineage>
        <taxon>Eukaryota</taxon>
        <taxon>Sar</taxon>
        <taxon>Alveolata</taxon>
        <taxon>Perkinsozoa</taxon>
        <taxon>Perkinsea</taxon>
        <taxon>Perkinsida</taxon>
        <taxon>Perkinsidae</taxon>
        <taxon>Perkinsus</taxon>
    </lineage>
</organism>
<dbReference type="PROSITE" id="PS50250">
    <property type="entry name" value="PCI"/>
    <property type="match status" value="1"/>
</dbReference>